<dbReference type="InterPro" id="IPR052910">
    <property type="entry name" value="ABC-Purine-Binding"/>
</dbReference>
<feature type="domain" description="ABC transporter substrate-binding protein PnrA-like" evidence="3">
    <location>
        <begin position="33"/>
        <end position="298"/>
    </location>
</feature>
<dbReference type="InterPro" id="IPR028082">
    <property type="entry name" value="Peripla_BP_I"/>
</dbReference>
<dbReference type="PANTHER" id="PTHR43208">
    <property type="entry name" value="ABC TRANSPORTER SUBSTRATE-BINDING PROTEIN"/>
    <property type="match status" value="1"/>
</dbReference>
<dbReference type="EMBL" id="UGUY01000001">
    <property type="protein sequence ID" value="SUD69362.1"/>
    <property type="molecule type" value="Genomic_DNA"/>
</dbReference>
<name>A0A379KMT2_PSEPU</name>
<evidence type="ECO:0000313" key="5">
    <source>
        <dbReference type="Proteomes" id="UP000254602"/>
    </source>
</evidence>
<gene>
    <name evidence="4" type="ORF">NCTC7914_03504</name>
</gene>
<keyword evidence="1 2" id="KW-0732">Signal</keyword>
<feature type="signal peptide" evidence="2">
    <location>
        <begin position="1"/>
        <end position="28"/>
    </location>
</feature>
<evidence type="ECO:0000313" key="4">
    <source>
        <dbReference type="EMBL" id="SUD69362.1"/>
    </source>
</evidence>
<sequence>MKPHNKSKYLLRALAAAIGLSTALSAAAADPLKVGFVYIGPIGDHGWTYQHEQGRQALIKQFGDKVDSSFVENVPEGADAERVIRNMAKGGYDLVFATSFGYMNPTAKVAKQFPKVTFEHATGYKQDKNLGTYLATSYEGRYVGGYLAAKMTKTKKIGYVASFPIPEVLRDINAIQLALDKYNPGTEIKVVWVNSWFDPGKEADAANALIDQGVDVLFQHTDSPAPIQTAERRGIYAVGYASDMAHFGPKAVLTSIVNNWGPHYIKSTQAVMDGTWKPQDYWGGLADGTVQLPISDLVPAEVKSGAEQIIASIKDGSFHPFTGPILDQAGAVKIPAGAVASNAELAGMNYYVKGITAQLPK</sequence>
<keyword evidence="4" id="KW-0449">Lipoprotein</keyword>
<dbReference type="GO" id="GO:0005886">
    <property type="term" value="C:plasma membrane"/>
    <property type="evidence" value="ECO:0007669"/>
    <property type="project" value="InterPro"/>
</dbReference>
<dbReference type="PANTHER" id="PTHR43208:SF1">
    <property type="entry name" value="ABC TRANSPORTER SUBSTRATE-BINDING PROTEIN"/>
    <property type="match status" value="1"/>
</dbReference>
<evidence type="ECO:0000259" key="3">
    <source>
        <dbReference type="Pfam" id="PF02608"/>
    </source>
</evidence>
<dbReference type="AlphaFoldDB" id="A0A379KMT2"/>
<evidence type="ECO:0000256" key="2">
    <source>
        <dbReference type="SAM" id="SignalP"/>
    </source>
</evidence>
<reference evidence="4 5" key="1">
    <citation type="submission" date="2018-06" db="EMBL/GenBank/DDBJ databases">
        <authorList>
            <consortium name="Pathogen Informatics"/>
            <person name="Doyle S."/>
        </authorList>
    </citation>
    <scope>NUCLEOTIDE SEQUENCE [LARGE SCALE GENOMIC DNA]</scope>
    <source>
        <strain evidence="4 5">NCTC7914</strain>
    </source>
</reference>
<protein>
    <submittedName>
        <fullName evidence="4">Basic membrane lipoprotein</fullName>
    </submittedName>
</protein>
<organism evidence="4 5">
    <name type="scientific">Pseudomonas putida</name>
    <name type="common">Arthrobacter siderocapsulatus</name>
    <dbReference type="NCBI Taxonomy" id="303"/>
    <lineage>
        <taxon>Bacteria</taxon>
        <taxon>Pseudomonadati</taxon>
        <taxon>Pseudomonadota</taxon>
        <taxon>Gammaproteobacteria</taxon>
        <taxon>Pseudomonadales</taxon>
        <taxon>Pseudomonadaceae</taxon>
        <taxon>Pseudomonas</taxon>
    </lineage>
</organism>
<evidence type="ECO:0000256" key="1">
    <source>
        <dbReference type="ARBA" id="ARBA00022729"/>
    </source>
</evidence>
<dbReference type="Proteomes" id="UP000254602">
    <property type="component" value="Unassembled WGS sequence"/>
</dbReference>
<proteinExistence type="predicted"/>
<dbReference type="InterPro" id="IPR003760">
    <property type="entry name" value="PnrA-like"/>
</dbReference>
<feature type="chain" id="PRO_5016920612" evidence="2">
    <location>
        <begin position="29"/>
        <end position="361"/>
    </location>
</feature>
<accession>A0A379KMT2</accession>
<dbReference type="CDD" id="cd19963">
    <property type="entry name" value="PBP1_BMP-like"/>
    <property type="match status" value="1"/>
</dbReference>
<dbReference type="Pfam" id="PF02608">
    <property type="entry name" value="Bmp"/>
    <property type="match status" value="1"/>
</dbReference>
<dbReference type="Gene3D" id="3.40.50.2300">
    <property type="match status" value="2"/>
</dbReference>
<dbReference type="SUPFAM" id="SSF53822">
    <property type="entry name" value="Periplasmic binding protein-like I"/>
    <property type="match status" value="2"/>
</dbReference>